<dbReference type="STRING" id="710421.Mycch_0096"/>
<dbReference type="Pfam" id="PF08240">
    <property type="entry name" value="ADH_N"/>
    <property type="match status" value="1"/>
</dbReference>
<keyword evidence="3" id="KW-1185">Reference proteome</keyword>
<gene>
    <name evidence="2" type="ordered locus">Mycch_0096</name>
</gene>
<dbReference type="PROSITE" id="PS01162">
    <property type="entry name" value="QOR_ZETA_CRYSTAL"/>
    <property type="match status" value="1"/>
</dbReference>
<dbReference type="Gene3D" id="3.40.50.720">
    <property type="entry name" value="NAD(P)-binding Rossmann-like Domain"/>
    <property type="match status" value="1"/>
</dbReference>
<dbReference type="InterPro" id="IPR013149">
    <property type="entry name" value="ADH-like_C"/>
</dbReference>
<dbReference type="InterPro" id="IPR051397">
    <property type="entry name" value="Zn-ADH-like_protein"/>
</dbReference>
<dbReference type="RefSeq" id="WP_014813415.1">
    <property type="nucleotide sequence ID" value="NC_018027.1"/>
</dbReference>
<protein>
    <submittedName>
        <fullName evidence="2">Zn-dependent oxidoreductase, NADPH:quinone reductase</fullName>
    </submittedName>
</protein>
<dbReference type="InterPro" id="IPR002364">
    <property type="entry name" value="Quin_OxRdtase/zeta-crystal_CS"/>
</dbReference>
<organism evidence="2 3">
    <name type="scientific">Mycolicibacterium chubuense (strain NBB4)</name>
    <name type="common">Mycobacterium chubuense</name>
    <dbReference type="NCBI Taxonomy" id="710421"/>
    <lineage>
        <taxon>Bacteria</taxon>
        <taxon>Bacillati</taxon>
        <taxon>Actinomycetota</taxon>
        <taxon>Actinomycetes</taxon>
        <taxon>Mycobacteriales</taxon>
        <taxon>Mycobacteriaceae</taxon>
        <taxon>Mycolicibacterium</taxon>
    </lineage>
</organism>
<dbReference type="OrthoDB" id="4190732at2"/>
<dbReference type="HOGENOM" id="CLU_026673_3_1_11"/>
<dbReference type="InterPro" id="IPR020843">
    <property type="entry name" value="ER"/>
</dbReference>
<proteinExistence type="predicted"/>
<dbReference type="InterPro" id="IPR036291">
    <property type="entry name" value="NAD(P)-bd_dom_sf"/>
</dbReference>
<dbReference type="InterPro" id="IPR011032">
    <property type="entry name" value="GroES-like_sf"/>
</dbReference>
<dbReference type="EMBL" id="CP003053">
    <property type="protein sequence ID" value="AFM14923.1"/>
    <property type="molecule type" value="Genomic_DNA"/>
</dbReference>
<dbReference type="GO" id="GO:0008270">
    <property type="term" value="F:zinc ion binding"/>
    <property type="evidence" value="ECO:0007669"/>
    <property type="project" value="InterPro"/>
</dbReference>
<evidence type="ECO:0000313" key="2">
    <source>
        <dbReference type="EMBL" id="AFM14923.1"/>
    </source>
</evidence>
<sequence length="326" mass="33224">MKALVAQELSGPAGFVYTDVTDPVGDDNVIVDVRAAGVCFPDLLLLRGEYQMRLDPPFVPGMEVAGVVRSAPAATGLVAGQRVSAFTMLGGYAEQVAVAPGSVVPTSAGVDDASAAALLGNYYTMYFALHRRGALQAGETVLVLGSAGGVGTAAVQIAKALGARVIAMVHRPSAIEFVESLGADVVLPLADGWLDAVKTHTDGRGVDVVVDPIGGAAFDDAVRAMATEGRLLVIGFAAGGIPTVKVNRLLLRNVSVVGVGWGEFVNRNPGAQAEVGAGLAKLVDAGLRPPAPVRFPLSAGAEALQALADGKIRGKLVLEPARATSE</sequence>
<accession>I4BCB6</accession>
<dbReference type="Pfam" id="PF00107">
    <property type="entry name" value="ADH_zinc_N"/>
    <property type="match status" value="1"/>
</dbReference>
<name>I4BCB6_MYCCN</name>
<dbReference type="KEGG" id="mcb:Mycch_0096"/>
<dbReference type="CDD" id="cd08241">
    <property type="entry name" value="QOR1"/>
    <property type="match status" value="1"/>
</dbReference>
<dbReference type="SMART" id="SM00829">
    <property type="entry name" value="PKS_ER"/>
    <property type="match status" value="1"/>
</dbReference>
<dbReference type="PATRIC" id="fig|710421.3.peg.90"/>
<dbReference type="SUPFAM" id="SSF51735">
    <property type="entry name" value="NAD(P)-binding Rossmann-fold domains"/>
    <property type="match status" value="1"/>
</dbReference>
<dbReference type="eggNOG" id="COG0604">
    <property type="taxonomic scope" value="Bacteria"/>
</dbReference>
<dbReference type="AlphaFoldDB" id="I4BCB6"/>
<dbReference type="PANTHER" id="PTHR43677">
    <property type="entry name" value="SHORT-CHAIN DEHYDROGENASE/REDUCTASE"/>
    <property type="match status" value="1"/>
</dbReference>
<evidence type="ECO:0000259" key="1">
    <source>
        <dbReference type="SMART" id="SM00829"/>
    </source>
</evidence>
<dbReference type="PANTHER" id="PTHR43677:SF4">
    <property type="entry name" value="QUINONE OXIDOREDUCTASE-LIKE PROTEIN 2"/>
    <property type="match status" value="1"/>
</dbReference>
<feature type="domain" description="Enoyl reductase (ER)" evidence="1">
    <location>
        <begin position="10"/>
        <end position="318"/>
    </location>
</feature>
<evidence type="ECO:0000313" key="3">
    <source>
        <dbReference type="Proteomes" id="UP000006057"/>
    </source>
</evidence>
<dbReference type="SUPFAM" id="SSF50129">
    <property type="entry name" value="GroES-like"/>
    <property type="match status" value="1"/>
</dbReference>
<reference evidence="2 3" key="1">
    <citation type="submission" date="2012-06" db="EMBL/GenBank/DDBJ databases">
        <title>Complete sequence of chromosome of Mycobacterium chubuense NBB4.</title>
        <authorList>
            <consortium name="US DOE Joint Genome Institute"/>
            <person name="Lucas S."/>
            <person name="Han J."/>
            <person name="Lapidus A."/>
            <person name="Cheng J.-F."/>
            <person name="Goodwin L."/>
            <person name="Pitluck S."/>
            <person name="Peters L."/>
            <person name="Mikhailova N."/>
            <person name="Teshima H."/>
            <person name="Detter J.C."/>
            <person name="Han C."/>
            <person name="Tapia R."/>
            <person name="Land M."/>
            <person name="Hauser L."/>
            <person name="Kyrpides N."/>
            <person name="Ivanova N."/>
            <person name="Pagani I."/>
            <person name="Mattes T."/>
            <person name="Holmes A."/>
            <person name="Rutledge P."/>
            <person name="Paulsen I."/>
            <person name="Coleman N."/>
            <person name="Woyke T."/>
        </authorList>
    </citation>
    <scope>NUCLEOTIDE SEQUENCE [LARGE SCALE GENOMIC DNA]</scope>
    <source>
        <strain evidence="2 3">NBB4</strain>
    </source>
</reference>
<dbReference type="Gene3D" id="3.90.180.10">
    <property type="entry name" value="Medium-chain alcohol dehydrogenases, catalytic domain"/>
    <property type="match status" value="1"/>
</dbReference>
<dbReference type="Proteomes" id="UP000006057">
    <property type="component" value="Chromosome"/>
</dbReference>
<dbReference type="GO" id="GO:0016491">
    <property type="term" value="F:oxidoreductase activity"/>
    <property type="evidence" value="ECO:0007669"/>
    <property type="project" value="InterPro"/>
</dbReference>
<dbReference type="InterPro" id="IPR013154">
    <property type="entry name" value="ADH-like_N"/>
</dbReference>